<evidence type="ECO:0000259" key="1">
    <source>
        <dbReference type="Pfam" id="PF00561"/>
    </source>
</evidence>
<dbReference type="PANTHER" id="PTHR46438">
    <property type="entry name" value="ALPHA/BETA-HYDROLASES SUPERFAMILY PROTEIN"/>
    <property type="match status" value="1"/>
</dbReference>
<evidence type="ECO:0000313" key="2">
    <source>
        <dbReference type="EMBL" id="UWP80081.1"/>
    </source>
</evidence>
<dbReference type="InterPro" id="IPR000073">
    <property type="entry name" value="AB_hydrolase_1"/>
</dbReference>
<dbReference type="EMBL" id="CP073720">
    <property type="protein sequence ID" value="UWP80081.1"/>
    <property type="molecule type" value="Genomic_DNA"/>
</dbReference>
<gene>
    <name evidence="2" type="ORF">Dfulv_33635</name>
</gene>
<evidence type="ECO:0000313" key="3">
    <source>
        <dbReference type="Proteomes" id="UP001059617"/>
    </source>
</evidence>
<keyword evidence="3" id="KW-1185">Reference proteome</keyword>
<reference evidence="2" key="2">
    <citation type="submission" date="2022-09" db="EMBL/GenBank/DDBJ databases">
        <title>Biosynthetic gene clusters of Dactylosporangioum fulvum.</title>
        <authorList>
            <person name="Caradec T."/>
        </authorList>
    </citation>
    <scope>NUCLEOTIDE SEQUENCE</scope>
    <source>
        <strain evidence="2">NRRL B-16292</strain>
    </source>
</reference>
<proteinExistence type="predicted"/>
<dbReference type="PRINTS" id="PR00111">
    <property type="entry name" value="ABHYDROLASE"/>
</dbReference>
<dbReference type="SUPFAM" id="SSF53474">
    <property type="entry name" value="alpha/beta-Hydrolases"/>
    <property type="match status" value="1"/>
</dbReference>
<protein>
    <submittedName>
        <fullName evidence="2">Alpha/beta fold hydrolase</fullName>
    </submittedName>
</protein>
<accession>A0ABY5VWB6</accession>
<dbReference type="RefSeq" id="WP_259857839.1">
    <property type="nucleotide sequence ID" value="NZ_BAAAST010000016.1"/>
</dbReference>
<dbReference type="Pfam" id="PF00561">
    <property type="entry name" value="Abhydrolase_1"/>
    <property type="match status" value="1"/>
</dbReference>
<reference evidence="2" key="1">
    <citation type="submission" date="2021-04" db="EMBL/GenBank/DDBJ databases">
        <authorList>
            <person name="Hartkoorn R.C."/>
            <person name="Beaudoing E."/>
            <person name="Hot D."/>
        </authorList>
    </citation>
    <scope>NUCLEOTIDE SEQUENCE</scope>
    <source>
        <strain evidence="2">NRRL B-16292</strain>
    </source>
</reference>
<name>A0ABY5VWB6_9ACTN</name>
<feature type="domain" description="AB hydrolase-1" evidence="1">
    <location>
        <begin position="30"/>
        <end position="269"/>
    </location>
</feature>
<dbReference type="PANTHER" id="PTHR46438:SF11">
    <property type="entry name" value="LIPASE-RELATED"/>
    <property type="match status" value="1"/>
</dbReference>
<sequence>MPDALYDKTTRTTTFNGHPLHYHELGSGTPLILLHGAGPGVSSWSNFSGNISGYAEHFRTILVDMPGFGKSGHPAEYDRSYLQYAADAVVSLMDELGLESAHLLGNSLGASVAVRFVLAHPTRAKRLVLMGPGSALSIGLFAPRPSEGIRRLMEFSLAADKTPEKMEAFLRSMVYDQSLVTPELIADRFRTAIDPAAGAGLKAMQVANQKFHTEGELWREAHLIKHEVLITWGREDRVQPLDGAFVGFRLLENARLHVFPKCGHWAMIEQREEFERITKDFFAAG</sequence>
<dbReference type="InterPro" id="IPR029058">
    <property type="entry name" value="AB_hydrolase_fold"/>
</dbReference>
<organism evidence="2 3">
    <name type="scientific">Dactylosporangium fulvum</name>
    <dbReference type="NCBI Taxonomy" id="53359"/>
    <lineage>
        <taxon>Bacteria</taxon>
        <taxon>Bacillati</taxon>
        <taxon>Actinomycetota</taxon>
        <taxon>Actinomycetes</taxon>
        <taxon>Micromonosporales</taxon>
        <taxon>Micromonosporaceae</taxon>
        <taxon>Dactylosporangium</taxon>
    </lineage>
</organism>
<dbReference type="Proteomes" id="UP001059617">
    <property type="component" value="Chromosome"/>
</dbReference>
<dbReference type="Gene3D" id="3.40.50.1820">
    <property type="entry name" value="alpha/beta hydrolase"/>
    <property type="match status" value="1"/>
</dbReference>
<keyword evidence="2" id="KW-0378">Hydrolase</keyword>
<dbReference type="GO" id="GO:0016787">
    <property type="term" value="F:hydrolase activity"/>
    <property type="evidence" value="ECO:0007669"/>
    <property type="project" value="UniProtKB-KW"/>
</dbReference>